<protein>
    <submittedName>
        <fullName evidence="6">Cytochrome b5 domain-containing protein 1</fullName>
    </submittedName>
</protein>
<feature type="compositionally biased region" description="Low complexity" evidence="4">
    <location>
        <begin position="496"/>
        <end position="508"/>
    </location>
</feature>
<dbReference type="EMBL" id="JAGDFM010000068">
    <property type="protein sequence ID" value="KAG7388007.1"/>
    <property type="molecule type" value="Genomic_DNA"/>
</dbReference>
<dbReference type="PANTHER" id="PTHR21281">
    <property type="entry name" value="CYTOCHROME B5 DOMAIN-CONTAINING PROTEIN 1"/>
    <property type="match status" value="1"/>
</dbReference>
<evidence type="ECO:0000313" key="6">
    <source>
        <dbReference type="EMBL" id="KAG7388007.1"/>
    </source>
</evidence>
<evidence type="ECO:0000259" key="5">
    <source>
        <dbReference type="PROSITE" id="PS50255"/>
    </source>
</evidence>
<dbReference type="OrthoDB" id="260091at2759"/>
<feature type="compositionally biased region" description="Pro residues" evidence="4">
    <location>
        <begin position="577"/>
        <end position="590"/>
    </location>
</feature>
<feature type="region of interest" description="Disordered" evidence="4">
    <location>
        <begin position="821"/>
        <end position="840"/>
    </location>
</feature>
<evidence type="ECO:0000313" key="7">
    <source>
        <dbReference type="Proteomes" id="UP000694044"/>
    </source>
</evidence>
<comment type="caution">
    <text evidence="6">The sequence shown here is derived from an EMBL/GenBank/DDBJ whole genome shotgun (WGS) entry which is preliminary data.</text>
</comment>
<evidence type="ECO:0000256" key="3">
    <source>
        <dbReference type="ARBA" id="ARBA00023004"/>
    </source>
</evidence>
<evidence type="ECO:0000256" key="1">
    <source>
        <dbReference type="ARBA" id="ARBA00022617"/>
    </source>
</evidence>
<feature type="compositionally biased region" description="Pro residues" evidence="4">
    <location>
        <begin position="680"/>
        <end position="690"/>
    </location>
</feature>
<keyword evidence="1" id="KW-0349">Heme</keyword>
<proteinExistence type="predicted"/>
<feature type="compositionally biased region" description="Polar residues" evidence="4">
    <location>
        <begin position="559"/>
        <end position="568"/>
    </location>
</feature>
<feature type="compositionally biased region" description="Basic residues" evidence="4">
    <location>
        <begin position="476"/>
        <end position="485"/>
    </location>
</feature>
<feature type="domain" description="Cytochrome b5 heme-binding" evidence="5">
    <location>
        <begin position="17"/>
        <end position="131"/>
    </location>
</feature>
<dbReference type="AlphaFoldDB" id="A0A8T1W307"/>
<dbReference type="SMART" id="SM01117">
    <property type="entry name" value="Cyt-b5"/>
    <property type="match status" value="1"/>
</dbReference>
<feature type="region of interest" description="Disordered" evidence="4">
    <location>
        <begin position="467"/>
        <end position="509"/>
    </location>
</feature>
<dbReference type="PROSITE" id="PS50255">
    <property type="entry name" value="CYTOCHROME_B5_2"/>
    <property type="match status" value="1"/>
</dbReference>
<dbReference type="Proteomes" id="UP000694044">
    <property type="component" value="Unassembled WGS sequence"/>
</dbReference>
<feature type="compositionally biased region" description="Acidic residues" evidence="4">
    <location>
        <begin position="705"/>
        <end position="716"/>
    </location>
</feature>
<dbReference type="InterPro" id="IPR052320">
    <property type="entry name" value="Cytochrome_b5_domain"/>
</dbReference>
<gene>
    <name evidence="6" type="primary">CYB5D1</name>
    <name evidence="6" type="ORF">PHYPSEUDO_013259</name>
</gene>
<dbReference type="InterPro" id="IPR001199">
    <property type="entry name" value="Cyt_B5-like_heme/steroid-bd"/>
</dbReference>
<sequence length="840" mass="94947">MTETKDAAADVKQSGRPRFFTPREVGTHNLAKDCWVSISHRVLDLTPLIAENPGPLVQPLILHAGEDISHWFDPDTDDVKYHVDSERNLSVPFVPYGRFLHVPPPDPTARWRTADLLPWWRDPKYVVGRLTKKARWLEVVNVLTQQPHSLEVCCEETLAEIQTRYLRLNAHAGSYTWKHLEDDEFVPLQMQRTLDENGIPDESPIFERFDMDEQQFKPTLHIYFDDDLTIIHQTSLSLHAALWQILSTLLDEKKEKATVMITRVVPSIRAQGDPVGYESTGFQGRVRPPEDILRQARATSIAGVLGQIASVASYALDILQELKEETTEVQDRMTNLHQRVDGLAQVVDAQIGHQSGGRKPEIDLLPSQEESDRVLSMQTISSLSAAGANSRSGRPDAVVEAYERCEDVPPLELLDSFYDPEQRKGSVDTQVAGSEAHAASISRKKYSNPGFFMEEWLKNEEGRQQRALEVKEERRRERRTAHNVRKARELDQHRQTSSTEETKSLTSTDDAEQKLKFLKIRSWREIYGTGEGKELMKQQQQQGGRSPSLRDLRKKAHQSLVSITQSPPRTEERHRPVSPPPVPPPPPPPQDEQTHTWDESPLSDQFLSPPDPPSIPTSLGGAFMQEMDDDEIAMEMQLEEEFTNGSPPPPPPLPDSARPEEFTDHGLSYYYDPTATHSLAPPPPPPPPPPELDEQSKSDAFYDAYEQEEEDDEDDNIPPPPPAEEFEQPPPPPPESPLRAPSLLEEIQLGASLRARQRHCDDPARPLSPQAALLQQILHKQSRHLRPVEPRVRPPLQARHATSSPFADSIARILERRAVIAYDSDSDSPKSLNAEDDDDW</sequence>
<feature type="compositionally biased region" description="Pro residues" evidence="4">
    <location>
        <begin position="717"/>
        <end position="736"/>
    </location>
</feature>
<feature type="compositionally biased region" description="Acidic residues" evidence="4">
    <location>
        <begin position="626"/>
        <end position="642"/>
    </location>
</feature>
<reference evidence="6" key="1">
    <citation type="submission" date="2021-02" db="EMBL/GenBank/DDBJ databases">
        <authorList>
            <person name="Palmer J.M."/>
        </authorList>
    </citation>
    <scope>NUCLEOTIDE SEQUENCE</scope>
    <source>
        <strain evidence="6">SCRP734</strain>
    </source>
</reference>
<evidence type="ECO:0000256" key="4">
    <source>
        <dbReference type="SAM" id="MobiDB-lite"/>
    </source>
</evidence>
<name>A0A8T1W307_9STRA</name>
<dbReference type="GO" id="GO:0046872">
    <property type="term" value="F:metal ion binding"/>
    <property type="evidence" value="ECO:0007669"/>
    <property type="project" value="UniProtKB-KW"/>
</dbReference>
<keyword evidence="2" id="KW-0479">Metal-binding</keyword>
<dbReference type="PANTHER" id="PTHR21281:SF0">
    <property type="entry name" value="CYTOCHROME B5 DOMAIN-CONTAINING PROTEIN 1"/>
    <property type="match status" value="1"/>
</dbReference>
<accession>A0A8T1W307</accession>
<keyword evidence="7" id="KW-1185">Reference proteome</keyword>
<feature type="region of interest" description="Disordered" evidence="4">
    <location>
        <begin position="531"/>
        <end position="742"/>
    </location>
</feature>
<organism evidence="6 7">
    <name type="scientific">Phytophthora pseudosyringae</name>
    <dbReference type="NCBI Taxonomy" id="221518"/>
    <lineage>
        <taxon>Eukaryota</taxon>
        <taxon>Sar</taxon>
        <taxon>Stramenopiles</taxon>
        <taxon>Oomycota</taxon>
        <taxon>Peronosporomycetes</taxon>
        <taxon>Peronosporales</taxon>
        <taxon>Peronosporaceae</taxon>
        <taxon>Phytophthora</taxon>
    </lineage>
</organism>
<dbReference type="Pfam" id="PF00173">
    <property type="entry name" value="Cyt-b5"/>
    <property type="match status" value="1"/>
</dbReference>
<evidence type="ECO:0000256" key="2">
    <source>
        <dbReference type="ARBA" id="ARBA00022723"/>
    </source>
</evidence>
<keyword evidence="3" id="KW-0408">Iron</keyword>